<dbReference type="Pfam" id="PF01138">
    <property type="entry name" value="RNase_PH"/>
    <property type="match status" value="1"/>
</dbReference>
<dbReference type="GO" id="GO:0009022">
    <property type="term" value="F:tRNA nucleotidyltransferase activity"/>
    <property type="evidence" value="ECO:0007669"/>
    <property type="project" value="UniProtKB-EC"/>
</dbReference>
<evidence type="ECO:0000259" key="6">
    <source>
        <dbReference type="Pfam" id="PF01138"/>
    </source>
</evidence>
<evidence type="ECO:0000259" key="7">
    <source>
        <dbReference type="Pfam" id="PF03725"/>
    </source>
</evidence>
<dbReference type="FunFam" id="3.30.230.70:FF:000003">
    <property type="entry name" value="Ribonuclease PH"/>
    <property type="match status" value="1"/>
</dbReference>
<keyword evidence="5" id="KW-0694">RNA-binding</keyword>
<organism evidence="8">
    <name type="scientific">hydrothermal vent metagenome</name>
    <dbReference type="NCBI Taxonomy" id="652676"/>
    <lineage>
        <taxon>unclassified sequences</taxon>
        <taxon>metagenomes</taxon>
        <taxon>ecological metagenomes</taxon>
    </lineage>
</organism>
<dbReference type="NCBIfam" id="TIGR01966">
    <property type="entry name" value="RNasePH"/>
    <property type="match status" value="1"/>
</dbReference>
<dbReference type="GO" id="GO:0016075">
    <property type="term" value="P:rRNA catabolic process"/>
    <property type="evidence" value="ECO:0007669"/>
    <property type="project" value="TreeGrafter"/>
</dbReference>
<dbReference type="Pfam" id="PF03725">
    <property type="entry name" value="RNase_PH_C"/>
    <property type="match status" value="1"/>
</dbReference>
<feature type="domain" description="Exoribonuclease phosphorolytic" evidence="6">
    <location>
        <begin position="11"/>
        <end position="140"/>
    </location>
</feature>
<dbReference type="Gene3D" id="3.30.230.70">
    <property type="entry name" value="GHMP Kinase, N-terminal domain"/>
    <property type="match status" value="1"/>
</dbReference>
<dbReference type="PROSITE" id="PS01277">
    <property type="entry name" value="RIBONUCLEASE_PH"/>
    <property type="match status" value="1"/>
</dbReference>
<name>A0A3B0R1M7_9ZZZZ</name>
<feature type="domain" description="Exoribonuclease phosphorolytic" evidence="7">
    <location>
        <begin position="158"/>
        <end position="223"/>
    </location>
</feature>
<accession>A0A3B0R1M7</accession>
<dbReference type="PANTHER" id="PTHR11953:SF0">
    <property type="entry name" value="EXOSOME COMPLEX COMPONENT RRP41"/>
    <property type="match status" value="1"/>
</dbReference>
<evidence type="ECO:0000313" key="8">
    <source>
        <dbReference type="EMBL" id="VAV83106.1"/>
    </source>
</evidence>
<dbReference type="InterPro" id="IPR018336">
    <property type="entry name" value="RNase_PH_CS"/>
</dbReference>
<gene>
    <name evidence="8" type="ORF">MNBD_DELTA01-163</name>
</gene>
<keyword evidence="8" id="KW-0808">Transferase</keyword>
<dbReference type="InterPro" id="IPR001247">
    <property type="entry name" value="ExoRNase_PH_dom1"/>
</dbReference>
<dbReference type="EC" id="2.7.7.56" evidence="8"/>
<evidence type="ECO:0000256" key="3">
    <source>
        <dbReference type="ARBA" id="ARBA00022555"/>
    </source>
</evidence>
<dbReference type="HAMAP" id="MF_00564">
    <property type="entry name" value="RNase_PH"/>
    <property type="match status" value="1"/>
</dbReference>
<dbReference type="AlphaFoldDB" id="A0A3B0R1M7"/>
<dbReference type="PANTHER" id="PTHR11953">
    <property type="entry name" value="EXOSOME COMPLEX COMPONENT"/>
    <property type="match status" value="1"/>
</dbReference>
<dbReference type="InterPro" id="IPR020568">
    <property type="entry name" value="Ribosomal_Su5_D2-typ_SF"/>
</dbReference>
<dbReference type="InterPro" id="IPR015847">
    <property type="entry name" value="ExoRNase_PH_dom2"/>
</dbReference>
<evidence type="ECO:0000256" key="2">
    <source>
        <dbReference type="ARBA" id="ARBA00022552"/>
    </source>
</evidence>
<dbReference type="InterPro" id="IPR036345">
    <property type="entry name" value="ExoRNase_PH_dom2_sf"/>
</dbReference>
<evidence type="ECO:0000256" key="5">
    <source>
        <dbReference type="ARBA" id="ARBA00022884"/>
    </source>
</evidence>
<protein>
    <submittedName>
        <fullName evidence="8">Ribonuclease PH</fullName>
        <ecNumber evidence="8">2.7.7.56</ecNumber>
    </submittedName>
</protein>
<keyword evidence="8" id="KW-0548">Nucleotidyltransferase</keyword>
<sequence length="238" mass="25853">MKRPDGRGAAELRPVVIEKDYLKYAEGSVLIKAGNTHVLCSATVEERVPPFLKGSGRGWITAEYSMLPRSAQTRIPRESKKGIKGRTHEIQRLIGRSLRAVVDIDSLGERTITIDCDVIQADGGTRTTSITGAFVALCDAVGRLVKDGVIEKDPIIDSVAATSVGIVKGRRLTDLCYEEDSQAQVDMNVVMTAGGKIIEVQGTAEAEPFTRGEMNELIDMAEAAIKELCVLQQRSLRP</sequence>
<dbReference type="GO" id="GO:0006364">
    <property type="term" value="P:rRNA processing"/>
    <property type="evidence" value="ECO:0007669"/>
    <property type="project" value="UniProtKB-KW"/>
</dbReference>
<dbReference type="InterPro" id="IPR002381">
    <property type="entry name" value="RNase_PH_bac-type"/>
</dbReference>
<dbReference type="GO" id="GO:0008033">
    <property type="term" value="P:tRNA processing"/>
    <property type="evidence" value="ECO:0007669"/>
    <property type="project" value="UniProtKB-KW"/>
</dbReference>
<reference evidence="8" key="1">
    <citation type="submission" date="2018-06" db="EMBL/GenBank/DDBJ databases">
        <authorList>
            <person name="Zhirakovskaya E."/>
        </authorList>
    </citation>
    <scope>NUCLEOTIDE SEQUENCE</scope>
</reference>
<dbReference type="SUPFAM" id="SSF54211">
    <property type="entry name" value="Ribosomal protein S5 domain 2-like"/>
    <property type="match status" value="1"/>
</dbReference>
<keyword evidence="3" id="KW-0820">tRNA-binding</keyword>
<dbReference type="SUPFAM" id="SSF55666">
    <property type="entry name" value="Ribonuclease PH domain 2-like"/>
    <property type="match status" value="1"/>
</dbReference>
<dbReference type="GO" id="GO:0000049">
    <property type="term" value="F:tRNA binding"/>
    <property type="evidence" value="ECO:0007669"/>
    <property type="project" value="UniProtKB-KW"/>
</dbReference>
<comment type="similarity">
    <text evidence="1">Belongs to the RNase PH family.</text>
</comment>
<evidence type="ECO:0000256" key="1">
    <source>
        <dbReference type="ARBA" id="ARBA00006678"/>
    </source>
</evidence>
<proteinExistence type="inferred from homology"/>
<dbReference type="EMBL" id="UOEA01000035">
    <property type="protein sequence ID" value="VAV83106.1"/>
    <property type="molecule type" value="Genomic_DNA"/>
</dbReference>
<dbReference type="InterPro" id="IPR050080">
    <property type="entry name" value="RNase_PH"/>
</dbReference>
<evidence type="ECO:0000256" key="4">
    <source>
        <dbReference type="ARBA" id="ARBA00022694"/>
    </source>
</evidence>
<dbReference type="InterPro" id="IPR027408">
    <property type="entry name" value="PNPase/RNase_PH_dom_sf"/>
</dbReference>
<dbReference type="CDD" id="cd11362">
    <property type="entry name" value="RNase_PH_bact"/>
    <property type="match status" value="1"/>
</dbReference>
<keyword evidence="4" id="KW-0819">tRNA processing</keyword>
<keyword evidence="2" id="KW-0698">rRNA processing</keyword>